<evidence type="ECO:0008006" key="3">
    <source>
        <dbReference type="Google" id="ProtNLM"/>
    </source>
</evidence>
<reference evidence="1 2" key="1">
    <citation type="journal article" date="2009" name="Science">
        <title>Green evolution and dynamic adaptations revealed by genomes of the marine picoeukaryotes Micromonas.</title>
        <authorList>
            <person name="Worden A.Z."/>
            <person name="Lee J.H."/>
            <person name="Mock T."/>
            <person name="Rouze P."/>
            <person name="Simmons M.P."/>
            <person name="Aerts A.L."/>
            <person name="Allen A.E."/>
            <person name="Cuvelier M.L."/>
            <person name="Derelle E."/>
            <person name="Everett M.V."/>
            <person name="Foulon E."/>
            <person name="Grimwood J."/>
            <person name="Gundlach H."/>
            <person name="Henrissat B."/>
            <person name="Napoli C."/>
            <person name="McDonald S.M."/>
            <person name="Parker M.S."/>
            <person name="Rombauts S."/>
            <person name="Salamov A."/>
            <person name="Von Dassow P."/>
            <person name="Badger J.H."/>
            <person name="Coutinho P.M."/>
            <person name="Demir E."/>
            <person name="Dubchak I."/>
            <person name="Gentemann C."/>
            <person name="Eikrem W."/>
            <person name="Gready J.E."/>
            <person name="John U."/>
            <person name="Lanier W."/>
            <person name="Lindquist E.A."/>
            <person name="Lucas S."/>
            <person name="Mayer K.F."/>
            <person name="Moreau H."/>
            <person name="Not F."/>
            <person name="Otillar R."/>
            <person name="Panaud O."/>
            <person name="Pangilinan J."/>
            <person name="Paulsen I."/>
            <person name="Piegu B."/>
            <person name="Poliakov A."/>
            <person name="Robbens S."/>
            <person name="Schmutz J."/>
            <person name="Toulza E."/>
            <person name="Wyss T."/>
            <person name="Zelensky A."/>
            <person name="Zhou K."/>
            <person name="Armbrust E.V."/>
            <person name="Bhattacharya D."/>
            <person name="Goodenough U.W."/>
            <person name="Van de Peer Y."/>
            <person name="Grigoriev I.V."/>
        </authorList>
    </citation>
    <scope>NUCLEOTIDE SEQUENCE [LARGE SCALE GENOMIC DNA]</scope>
    <source>
        <strain evidence="2">RCC299 / NOUM17</strain>
    </source>
</reference>
<dbReference type="GeneID" id="8248469"/>
<protein>
    <recommendedName>
        <fullName evidence="3">tRNA(Ile)-lysidine/2-thiocytidine synthase N-terminal domain-containing protein</fullName>
    </recommendedName>
</protein>
<accession>C1EF67</accession>
<dbReference type="STRING" id="296587.C1EF67"/>
<dbReference type="Gene3D" id="3.40.50.620">
    <property type="entry name" value="HUPs"/>
    <property type="match status" value="1"/>
</dbReference>
<dbReference type="OrthoDB" id="198857at2759"/>
<dbReference type="AlphaFoldDB" id="C1EF67"/>
<dbReference type="RefSeq" id="XP_002505781.1">
    <property type="nucleotide sequence ID" value="XM_002505735.1"/>
</dbReference>
<dbReference type="InParanoid" id="C1EF67"/>
<keyword evidence="2" id="KW-1185">Reference proteome</keyword>
<evidence type="ECO:0000313" key="2">
    <source>
        <dbReference type="Proteomes" id="UP000002009"/>
    </source>
</evidence>
<evidence type="ECO:0000313" key="1">
    <source>
        <dbReference type="EMBL" id="ACO67039.1"/>
    </source>
</evidence>
<proteinExistence type="predicted"/>
<feature type="non-terminal residue" evidence="1">
    <location>
        <position position="89"/>
    </location>
</feature>
<dbReference type="eggNOG" id="KOG2840">
    <property type="taxonomic scope" value="Eukaryota"/>
</dbReference>
<dbReference type="PANTHER" id="PTHR43686:SF1">
    <property type="entry name" value="AMINOTRAN_5 DOMAIN-CONTAINING PROTEIN"/>
    <property type="match status" value="1"/>
</dbReference>
<dbReference type="Proteomes" id="UP000002009">
    <property type="component" value="Chromosome 13"/>
</dbReference>
<dbReference type="SUPFAM" id="SSF52402">
    <property type="entry name" value="Adenine nucleotide alpha hydrolases-like"/>
    <property type="match status" value="1"/>
</dbReference>
<gene>
    <name evidence="1" type="ORF">MICPUN_76985</name>
</gene>
<name>C1EF67_MICCC</name>
<sequence length="89" mass="10171">MYNGAVRTMKAKYTIDEGDVEVIRPAVYLREKALRDFSYDAGLPVINENCPACFEAPKERNHIKKLLAREESVFPSLYSSMRNALTPLF</sequence>
<organism evidence="1 2">
    <name type="scientific">Micromonas commoda (strain RCC299 / NOUM17 / CCMP2709)</name>
    <name type="common">Picoplanktonic green alga</name>
    <dbReference type="NCBI Taxonomy" id="296587"/>
    <lineage>
        <taxon>Eukaryota</taxon>
        <taxon>Viridiplantae</taxon>
        <taxon>Chlorophyta</taxon>
        <taxon>Mamiellophyceae</taxon>
        <taxon>Mamiellales</taxon>
        <taxon>Mamiellaceae</taxon>
        <taxon>Micromonas</taxon>
    </lineage>
</organism>
<dbReference type="EMBL" id="CP001331">
    <property type="protein sequence ID" value="ACO67039.1"/>
    <property type="molecule type" value="Genomic_DNA"/>
</dbReference>
<dbReference type="PANTHER" id="PTHR43686">
    <property type="entry name" value="SULFURTRANSFERASE-RELATED"/>
    <property type="match status" value="1"/>
</dbReference>
<dbReference type="KEGG" id="mis:MICPUN_76985"/>
<dbReference type="InterPro" id="IPR014729">
    <property type="entry name" value="Rossmann-like_a/b/a_fold"/>
</dbReference>